<dbReference type="Proteomes" id="UP000736328">
    <property type="component" value="Unassembled WGS sequence"/>
</dbReference>
<dbReference type="PROSITE" id="PS50966">
    <property type="entry name" value="ZF_SWIM"/>
    <property type="match status" value="1"/>
</dbReference>
<evidence type="ECO:0000313" key="3">
    <source>
        <dbReference type="EMBL" id="MBI4726276.1"/>
    </source>
</evidence>
<keyword evidence="1" id="KW-0479">Metal-binding</keyword>
<keyword evidence="1" id="KW-0863">Zinc-finger</keyword>
<evidence type="ECO:0000259" key="2">
    <source>
        <dbReference type="PROSITE" id="PS50966"/>
    </source>
</evidence>
<sequence length="298" mass="33051">MSYWRDSYYYKPTRRRPADGIKVGFKKGAVGDTWWSKRWIGVLESFNMGARLARGRSYARSGQVIKAGIEPGAAKALVQGSARQPYIVVIRLKPLSDRQWNKAIEAMSSKAVFAAKLLAGEMPQNIEESFAVAKCPLFPQSPKDLATECDCPDWANPCKHLAAVYYVLGEMFDRDPFVLFALRGRDKGRIIEELRKRRTAAAEGLAPRPNTDAATPDEPLKSLEKCLENFWKADAKISGIGFNMKPPEAPAAVIRMLGPAQFAVGSQNMTDLIVGWYDEVATAAKRRALGEGGPKKRR</sequence>
<evidence type="ECO:0000256" key="1">
    <source>
        <dbReference type="PROSITE-ProRule" id="PRU00325"/>
    </source>
</evidence>
<protein>
    <submittedName>
        <fullName evidence="3">SWIM zinc finger family protein</fullName>
    </submittedName>
</protein>
<name>A0A933MKE1_UNCT6</name>
<dbReference type="AlphaFoldDB" id="A0A933MKE1"/>
<organism evidence="3 4">
    <name type="scientific">candidate division TA06 bacterium</name>
    <dbReference type="NCBI Taxonomy" id="2250710"/>
    <lineage>
        <taxon>Bacteria</taxon>
        <taxon>Bacteria division TA06</taxon>
    </lineage>
</organism>
<dbReference type="GO" id="GO:0008270">
    <property type="term" value="F:zinc ion binding"/>
    <property type="evidence" value="ECO:0007669"/>
    <property type="project" value="UniProtKB-KW"/>
</dbReference>
<gene>
    <name evidence="3" type="ORF">HY768_03460</name>
</gene>
<proteinExistence type="predicted"/>
<dbReference type="Pfam" id="PF04434">
    <property type="entry name" value="SWIM"/>
    <property type="match status" value="1"/>
</dbReference>
<comment type="caution">
    <text evidence="3">The sequence shown here is derived from an EMBL/GenBank/DDBJ whole genome shotgun (WGS) entry which is preliminary data.</text>
</comment>
<dbReference type="EMBL" id="JACQXR010000042">
    <property type="protein sequence ID" value="MBI4726276.1"/>
    <property type="molecule type" value="Genomic_DNA"/>
</dbReference>
<dbReference type="PANTHER" id="PTHR38133:SF1">
    <property type="entry name" value="SLR1429 PROTEIN"/>
    <property type="match status" value="1"/>
</dbReference>
<keyword evidence="1" id="KW-0862">Zinc</keyword>
<reference evidence="3" key="1">
    <citation type="submission" date="2020-07" db="EMBL/GenBank/DDBJ databases">
        <title>Huge and variable diversity of episymbiotic CPR bacteria and DPANN archaea in groundwater ecosystems.</title>
        <authorList>
            <person name="He C.Y."/>
            <person name="Keren R."/>
            <person name="Whittaker M."/>
            <person name="Farag I.F."/>
            <person name="Doudna J."/>
            <person name="Cate J.H.D."/>
            <person name="Banfield J.F."/>
        </authorList>
    </citation>
    <scope>NUCLEOTIDE SEQUENCE</scope>
    <source>
        <strain evidence="3">NC_groundwater_1520_Pr4_B-0.1um_53_5</strain>
    </source>
</reference>
<dbReference type="InterPro" id="IPR007527">
    <property type="entry name" value="Znf_SWIM"/>
</dbReference>
<accession>A0A933MKE1</accession>
<feature type="domain" description="SWIM-type" evidence="2">
    <location>
        <begin position="134"/>
        <end position="169"/>
    </location>
</feature>
<evidence type="ECO:0000313" key="4">
    <source>
        <dbReference type="Proteomes" id="UP000736328"/>
    </source>
</evidence>
<dbReference type="PANTHER" id="PTHR38133">
    <property type="entry name" value="SLR1429 PROTEIN"/>
    <property type="match status" value="1"/>
</dbReference>